<dbReference type="PANTHER" id="PTHR12629">
    <property type="entry name" value="DIPHOSPHOINOSITOL POLYPHOSPHATE PHOSPHOHYDROLASE"/>
    <property type="match status" value="1"/>
</dbReference>
<proteinExistence type="inferred from homology"/>
<keyword evidence="4" id="KW-0378">Hydrolase</keyword>
<dbReference type="PROSITE" id="PS00893">
    <property type="entry name" value="NUDIX_BOX"/>
    <property type="match status" value="1"/>
</dbReference>
<reference evidence="8" key="1">
    <citation type="submission" date="2019-10" db="EMBL/GenBank/DDBJ databases">
        <authorList>
            <person name="Zhang R."/>
            <person name="Pan Y."/>
            <person name="Wang J."/>
            <person name="Ma R."/>
            <person name="Yu S."/>
        </authorList>
    </citation>
    <scope>NUCLEOTIDE SEQUENCE</scope>
    <source>
        <strain evidence="8">LA-IB0</strain>
        <tissue evidence="8">Leaf</tissue>
    </source>
</reference>
<organism evidence="8 9">
    <name type="scientific">Buddleja alternifolia</name>
    <dbReference type="NCBI Taxonomy" id="168488"/>
    <lineage>
        <taxon>Eukaryota</taxon>
        <taxon>Viridiplantae</taxon>
        <taxon>Streptophyta</taxon>
        <taxon>Embryophyta</taxon>
        <taxon>Tracheophyta</taxon>
        <taxon>Spermatophyta</taxon>
        <taxon>Magnoliopsida</taxon>
        <taxon>eudicotyledons</taxon>
        <taxon>Gunneridae</taxon>
        <taxon>Pentapetalae</taxon>
        <taxon>asterids</taxon>
        <taxon>lamiids</taxon>
        <taxon>Lamiales</taxon>
        <taxon>Scrophulariaceae</taxon>
        <taxon>Buddlejeae</taxon>
        <taxon>Buddleja</taxon>
    </lineage>
</organism>
<dbReference type="InterPro" id="IPR047198">
    <property type="entry name" value="DDP-like_NUDIX"/>
</dbReference>
<evidence type="ECO:0000256" key="1">
    <source>
        <dbReference type="ARBA" id="ARBA00001946"/>
    </source>
</evidence>
<feature type="domain" description="Nudix hydrolase" evidence="7">
    <location>
        <begin position="97"/>
        <end position="224"/>
    </location>
</feature>
<comment type="similarity">
    <text evidence="2">Belongs to the Nudix hydrolase family.</text>
</comment>
<dbReference type="SUPFAM" id="SSF55811">
    <property type="entry name" value="Nudix"/>
    <property type="match status" value="1"/>
</dbReference>
<evidence type="ECO:0000313" key="8">
    <source>
        <dbReference type="EMBL" id="KAG8373496.1"/>
    </source>
</evidence>
<gene>
    <name evidence="8" type="ORF">BUALT_Bualt11G0030200</name>
</gene>
<dbReference type="GO" id="GO:0016462">
    <property type="term" value="F:pyrophosphatase activity"/>
    <property type="evidence" value="ECO:0007669"/>
    <property type="project" value="InterPro"/>
</dbReference>
<dbReference type="PANTHER" id="PTHR12629:SF42">
    <property type="entry name" value="OS02G0734300 PROTEIN"/>
    <property type="match status" value="1"/>
</dbReference>
<keyword evidence="9" id="KW-1185">Reference proteome</keyword>
<name>A0AAV6WR50_9LAMI</name>
<dbReference type="Gene3D" id="3.90.79.10">
    <property type="entry name" value="Nucleoside Triphosphate Pyrophosphohydrolase"/>
    <property type="match status" value="1"/>
</dbReference>
<dbReference type="PROSITE" id="PS51462">
    <property type="entry name" value="NUDIX"/>
    <property type="match status" value="1"/>
</dbReference>
<keyword evidence="5" id="KW-0460">Magnesium</keyword>
<evidence type="ECO:0000256" key="4">
    <source>
        <dbReference type="ARBA" id="ARBA00022801"/>
    </source>
</evidence>
<dbReference type="InterPro" id="IPR000086">
    <property type="entry name" value="NUDIX_hydrolase_dom"/>
</dbReference>
<dbReference type="AlphaFoldDB" id="A0AAV6WR50"/>
<dbReference type="InterPro" id="IPR020084">
    <property type="entry name" value="NUDIX_hydrolase_CS"/>
</dbReference>
<evidence type="ECO:0000256" key="2">
    <source>
        <dbReference type="ARBA" id="ARBA00005582"/>
    </source>
</evidence>
<evidence type="ECO:0000256" key="5">
    <source>
        <dbReference type="ARBA" id="ARBA00022842"/>
    </source>
</evidence>
<evidence type="ECO:0000313" key="9">
    <source>
        <dbReference type="Proteomes" id="UP000826271"/>
    </source>
</evidence>
<dbReference type="GO" id="GO:0005634">
    <property type="term" value="C:nucleus"/>
    <property type="evidence" value="ECO:0007669"/>
    <property type="project" value="TreeGrafter"/>
</dbReference>
<dbReference type="CDD" id="cd04666">
    <property type="entry name" value="NUDIX_DIPP2_like_Nudt4"/>
    <property type="match status" value="1"/>
</dbReference>
<dbReference type="Pfam" id="PF00293">
    <property type="entry name" value="NUDIX"/>
    <property type="match status" value="1"/>
</dbReference>
<protein>
    <recommendedName>
        <fullName evidence="7">Nudix hydrolase domain-containing protein</fullName>
    </recommendedName>
</protein>
<dbReference type="InterPro" id="IPR015797">
    <property type="entry name" value="NUDIX_hydrolase-like_dom_sf"/>
</dbReference>
<feature type="region of interest" description="Disordered" evidence="6">
    <location>
        <begin position="1"/>
        <end position="46"/>
    </location>
</feature>
<comment type="cofactor">
    <cofactor evidence="1">
        <name>Mg(2+)</name>
        <dbReference type="ChEBI" id="CHEBI:18420"/>
    </cofactor>
</comment>
<evidence type="ECO:0000259" key="7">
    <source>
        <dbReference type="PROSITE" id="PS51462"/>
    </source>
</evidence>
<keyword evidence="3" id="KW-0479">Metal-binding</keyword>
<sequence length="290" mass="33385">MGIPWENLPTKANLKGNDISETLSSEKDEPQTPCRTTGEPKPIDPISSKRTFIVRGEIGFEADPIASLSASKRIDMGICREGWDQDGGKRVECIPYRYKGNRGMSTVDEEEIEVLVITPQRKGKGMLFPKGGWENDESIEDAALRETVEEAGVVGDVEHKLGKWNFKSKNNDNCYEGHMFPMLVKEQLEFWPEKDVRQRIWISVREARKVCQYWWMKEALELLVNRLTTQACNYHMLEVEDNVDDFLKKDTYWRVYSQMVHPMPKTNANEQHADKKPNICPPVIFTECPS</sequence>
<dbReference type="EMBL" id="WHWC01000011">
    <property type="protein sequence ID" value="KAG8373496.1"/>
    <property type="molecule type" value="Genomic_DNA"/>
</dbReference>
<evidence type="ECO:0000256" key="6">
    <source>
        <dbReference type="SAM" id="MobiDB-lite"/>
    </source>
</evidence>
<dbReference type="Proteomes" id="UP000826271">
    <property type="component" value="Unassembled WGS sequence"/>
</dbReference>
<dbReference type="GO" id="GO:0046872">
    <property type="term" value="F:metal ion binding"/>
    <property type="evidence" value="ECO:0007669"/>
    <property type="project" value="UniProtKB-KW"/>
</dbReference>
<accession>A0AAV6WR50</accession>
<dbReference type="GO" id="GO:0005737">
    <property type="term" value="C:cytoplasm"/>
    <property type="evidence" value="ECO:0007669"/>
    <property type="project" value="TreeGrafter"/>
</dbReference>
<evidence type="ECO:0000256" key="3">
    <source>
        <dbReference type="ARBA" id="ARBA00022723"/>
    </source>
</evidence>
<comment type="caution">
    <text evidence="8">The sequence shown here is derived from an EMBL/GenBank/DDBJ whole genome shotgun (WGS) entry which is preliminary data.</text>
</comment>